<gene>
    <name evidence="1" type="ORF">CPELLU_LOCUS14896</name>
</gene>
<dbReference type="OrthoDB" id="2422199at2759"/>
<sequence length="187" mass="21551">MSAITTKFITDHKLTNEMSLKELSQYVPEILKLLTTGTLLVDKEKRRQACNHLQKEYEFSKEQVFALISHERIGWNKSQVTFKEGVDVNICLASDITLEEVTIKQMAQCIMKDKLSEKNVKTISRILVETSSNAIVTRLSNKVQKEHSEQYKNEEIDFPDHFLLESVKKKLDEYDVSNISNKQALAN</sequence>
<evidence type="ECO:0000313" key="1">
    <source>
        <dbReference type="EMBL" id="CAG8754086.1"/>
    </source>
</evidence>
<feature type="non-terminal residue" evidence="1">
    <location>
        <position position="1"/>
    </location>
</feature>
<dbReference type="EMBL" id="CAJVQA010018455">
    <property type="protein sequence ID" value="CAG8754086.1"/>
    <property type="molecule type" value="Genomic_DNA"/>
</dbReference>
<keyword evidence="2" id="KW-1185">Reference proteome</keyword>
<organism evidence="1 2">
    <name type="scientific">Cetraspora pellucida</name>
    <dbReference type="NCBI Taxonomy" id="1433469"/>
    <lineage>
        <taxon>Eukaryota</taxon>
        <taxon>Fungi</taxon>
        <taxon>Fungi incertae sedis</taxon>
        <taxon>Mucoromycota</taxon>
        <taxon>Glomeromycotina</taxon>
        <taxon>Glomeromycetes</taxon>
        <taxon>Diversisporales</taxon>
        <taxon>Gigasporaceae</taxon>
        <taxon>Cetraspora</taxon>
    </lineage>
</organism>
<dbReference type="Proteomes" id="UP000789759">
    <property type="component" value="Unassembled WGS sequence"/>
</dbReference>
<accession>A0A9N9NN98</accession>
<reference evidence="1" key="1">
    <citation type="submission" date="2021-06" db="EMBL/GenBank/DDBJ databases">
        <authorList>
            <person name="Kallberg Y."/>
            <person name="Tangrot J."/>
            <person name="Rosling A."/>
        </authorList>
    </citation>
    <scope>NUCLEOTIDE SEQUENCE</scope>
    <source>
        <strain evidence="1">FL966</strain>
    </source>
</reference>
<protein>
    <submittedName>
        <fullName evidence="1">2789_t:CDS:1</fullName>
    </submittedName>
</protein>
<name>A0A9N9NN98_9GLOM</name>
<dbReference type="AlphaFoldDB" id="A0A9N9NN98"/>
<comment type="caution">
    <text evidence="1">The sequence shown here is derived from an EMBL/GenBank/DDBJ whole genome shotgun (WGS) entry which is preliminary data.</text>
</comment>
<proteinExistence type="predicted"/>
<evidence type="ECO:0000313" key="2">
    <source>
        <dbReference type="Proteomes" id="UP000789759"/>
    </source>
</evidence>